<comment type="caution">
    <text evidence="6">The sequence shown here is derived from an EMBL/GenBank/DDBJ whole genome shotgun (WGS) entry which is preliminary data.</text>
</comment>
<keyword evidence="7" id="KW-1185">Reference proteome</keyword>
<dbReference type="HAMAP" id="MF_01632">
    <property type="entry name" value="UbiC"/>
    <property type="match status" value="1"/>
</dbReference>
<evidence type="ECO:0000256" key="3">
    <source>
        <dbReference type="ARBA" id="ARBA00023239"/>
    </source>
</evidence>
<dbReference type="PANTHER" id="PTHR38683:SF1">
    <property type="entry name" value="CHORISMATE PYRUVATE-LYASE"/>
    <property type="match status" value="1"/>
</dbReference>
<dbReference type="InterPro" id="IPR028978">
    <property type="entry name" value="Chorismate_lyase_/UTRA_dom_sf"/>
</dbReference>
<dbReference type="RefSeq" id="WP_102072926.1">
    <property type="nucleotide sequence ID" value="NZ_PDNW01000003.1"/>
</dbReference>
<dbReference type="AlphaFoldDB" id="A0A2N4U7H4"/>
<name>A0A2N4U7H4_9BURK</name>
<reference evidence="6 7" key="1">
    <citation type="submission" date="2017-10" db="EMBL/GenBank/DDBJ databases">
        <title>Two draft genome sequences of Pusillimonas sp. strains isolated from a nitrate- and radionuclide-contaminated groundwater in Russia.</title>
        <authorList>
            <person name="Grouzdev D.S."/>
            <person name="Tourova T.P."/>
            <person name="Goeva M.A."/>
            <person name="Babich T.L."/>
            <person name="Sokolova D.S."/>
            <person name="Abdullin R."/>
            <person name="Poltaraus A.B."/>
            <person name="Toshchakov S.V."/>
            <person name="Nazina T.N."/>
        </authorList>
    </citation>
    <scope>NUCLEOTIDE SEQUENCE [LARGE SCALE GENOMIC DNA]</scope>
    <source>
        <strain evidence="6 7">JR1/69-3-13</strain>
    </source>
</reference>
<evidence type="ECO:0000256" key="4">
    <source>
        <dbReference type="ARBA" id="ARBA00023317"/>
    </source>
</evidence>
<feature type="binding site" evidence="5">
    <location>
        <position position="74"/>
    </location>
    <ligand>
        <name>substrate</name>
    </ligand>
</feature>
<keyword evidence="3 5" id="KW-0456">Lyase</keyword>
<comment type="catalytic activity">
    <reaction evidence="5">
        <text>chorismate = 4-hydroxybenzoate + pyruvate</text>
        <dbReference type="Rhea" id="RHEA:16505"/>
        <dbReference type="ChEBI" id="CHEBI:15361"/>
        <dbReference type="ChEBI" id="CHEBI:17879"/>
        <dbReference type="ChEBI" id="CHEBI:29748"/>
        <dbReference type="EC" id="4.1.3.40"/>
    </reaction>
</comment>
<evidence type="ECO:0000256" key="2">
    <source>
        <dbReference type="ARBA" id="ARBA00022688"/>
    </source>
</evidence>
<dbReference type="GO" id="GO:0005829">
    <property type="term" value="C:cytosol"/>
    <property type="evidence" value="ECO:0007669"/>
    <property type="project" value="TreeGrafter"/>
</dbReference>
<dbReference type="EC" id="4.1.3.40" evidence="5"/>
<dbReference type="SUPFAM" id="SSF64288">
    <property type="entry name" value="Chorismate lyase-like"/>
    <property type="match status" value="1"/>
</dbReference>
<dbReference type="OrthoDB" id="8606430at2"/>
<dbReference type="InterPro" id="IPR007440">
    <property type="entry name" value="Chorismate--pyruvate_lyase"/>
</dbReference>
<dbReference type="Gene3D" id="3.40.1410.10">
    <property type="entry name" value="Chorismate lyase-like"/>
    <property type="match status" value="1"/>
</dbReference>
<accession>A0A2N4U7H4</accession>
<comment type="caution">
    <text evidence="5">Lacks conserved residue(s) required for the propagation of feature annotation.</text>
</comment>
<feature type="binding site" evidence="5">
    <location>
        <position position="112"/>
    </location>
    <ligand>
        <name>substrate</name>
    </ligand>
</feature>
<evidence type="ECO:0000256" key="1">
    <source>
        <dbReference type="ARBA" id="ARBA00022490"/>
    </source>
</evidence>
<feature type="binding site" evidence="5">
    <location>
        <position position="174"/>
    </location>
    <ligand>
        <name>substrate</name>
    </ligand>
</feature>
<gene>
    <name evidence="5" type="primary">ubiC</name>
    <name evidence="6" type="ORF">CR159_05100</name>
</gene>
<dbReference type="GO" id="GO:0006744">
    <property type="term" value="P:ubiquinone biosynthetic process"/>
    <property type="evidence" value="ECO:0007669"/>
    <property type="project" value="UniProtKB-UniRule"/>
</dbReference>
<comment type="function">
    <text evidence="5">Removes the pyruvyl group from chorismate, with concomitant aromatization of the ring, to provide 4-hydroxybenzoate (4HB) for the ubiquinone pathway.</text>
</comment>
<dbReference type="UniPathway" id="UPA00232"/>
<evidence type="ECO:0000256" key="5">
    <source>
        <dbReference type="HAMAP-Rule" id="MF_01632"/>
    </source>
</evidence>
<dbReference type="GO" id="GO:0008813">
    <property type="term" value="F:chorismate lyase activity"/>
    <property type="evidence" value="ECO:0007669"/>
    <property type="project" value="UniProtKB-UniRule"/>
</dbReference>
<sequence length="188" mass="21814">MELFSPYTSDWLASPSPSFSQQQKYWLFRPGALTAGLREIGQVQLQVVREQPQGLHPGEAWMLQGTPHSPIWLREIIMSIDGTKSVFARSFTPLNASHGLWQGMRRLRTRPLADMLYHDTQITRSRFFACRLREQNPLYRSARRMLGNDCPPAHRMLARCSVFWRQQQPLLVAECFLPDFWAVAAKNR</sequence>
<dbReference type="EMBL" id="PDNW01000003">
    <property type="protein sequence ID" value="PLC50974.1"/>
    <property type="molecule type" value="Genomic_DNA"/>
</dbReference>
<dbReference type="Proteomes" id="UP000234190">
    <property type="component" value="Unassembled WGS sequence"/>
</dbReference>
<comment type="similarity">
    <text evidence="5">Belongs to the UbiC family.</text>
</comment>
<protein>
    <recommendedName>
        <fullName evidence="5">Probable chorismate pyruvate-lyase</fullName>
        <shortName evidence="5">CL</shortName>
        <shortName evidence="5">CPL</shortName>
        <ecNumber evidence="5">4.1.3.40</ecNumber>
    </recommendedName>
</protein>
<evidence type="ECO:0000313" key="6">
    <source>
        <dbReference type="EMBL" id="PLC50974.1"/>
    </source>
</evidence>
<dbReference type="Pfam" id="PF04345">
    <property type="entry name" value="Chor_lyase"/>
    <property type="match status" value="1"/>
</dbReference>
<comment type="pathway">
    <text evidence="5">Cofactor biosynthesis; ubiquinone biosynthesis.</text>
</comment>
<comment type="subcellular location">
    <subcellularLocation>
        <location evidence="5">Cytoplasm</location>
    </subcellularLocation>
</comment>
<keyword evidence="4 5" id="KW-0670">Pyruvate</keyword>
<keyword evidence="2 5" id="KW-0831">Ubiquinone biosynthesis</keyword>
<evidence type="ECO:0000313" key="7">
    <source>
        <dbReference type="Proteomes" id="UP000234190"/>
    </source>
</evidence>
<dbReference type="GO" id="GO:0042866">
    <property type="term" value="P:pyruvate biosynthetic process"/>
    <property type="evidence" value="ECO:0007669"/>
    <property type="project" value="UniProtKB-UniRule"/>
</dbReference>
<dbReference type="PANTHER" id="PTHR38683">
    <property type="entry name" value="CHORISMATE PYRUVATE-LYASE"/>
    <property type="match status" value="1"/>
</dbReference>
<keyword evidence="1 5" id="KW-0963">Cytoplasm</keyword>
<proteinExistence type="inferred from homology"/>
<organism evidence="6 7">
    <name type="scientific">Pollutimonas subterranea</name>
    <dbReference type="NCBI Taxonomy" id="2045210"/>
    <lineage>
        <taxon>Bacteria</taxon>
        <taxon>Pseudomonadati</taxon>
        <taxon>Pseudomonadota</taxon>
        <taxon>Betaproteobacteria</taxon>
        <taxon>Burkholderiales</taxon>
        <taxon>Alcaligenaceae</taxon>
        <taxon>Pollutimonas</taxon>
    </lineage>
</organism>